<protein>
    <submittedName>
        <fullName evidence="1">Uncharacterized protein</fullName>
    </submittedName>
</protein>
<reference evidence="1 2" key="1">
    <citation type="submission" date="2018-06" db="EMBL/GenBank/DDBJ databases">
        <authorList>
            <consortium name="Pathogen Informatics"/>
            <person name="Doyle S."/>
        </authorList>
    </citation>
    <scope>NUCLEOTIDE SEQUENCE [LARGE SCALE GENOMIC DNA]</scope>
    <source>
        <strain evidence="1 2">NCTC13160</strain>
    </source>
</reference>
<dbReference type="EMBL" id="UGSG01000001">
    <property type="protein sequence ID" value="SUA81981.1"/>
    <property type="molecule type" value="Genomic_DNA"/>
</dbReference>
<accession>A0A378YZZ1</accession>
<name>A0A378YZZ1_9BURK</name>
<dbReference type="AlphaFoldDB" id="A0A378YZZ1"/>
<evidence type="ECO:0000313" key="2">
    <source>
        <dbReference type="Proteomes" id="UP000254573"/>
    </source>
</evidence>
<evidence type="ECO:0000313" key="1">
    <source>
        <dbReference type="EMBL" id="SUA81981.1"/>
    </source>
</evidence>
<dbReference type="Proteomes" id="UP000254573">
    <property type="component" value="Unassembled WGS sequence"/>
</dbReference>
<organism evidence="1 2">
    <name type="scientific">Pandoraea pnomenusa</name>
    <dbReference type="NCBI Taxonomy" id="93220"/>
    <lineage>
        <taxon>Bacteria</taxon>
        <taxon>Pseudomonadati</taxon>
        <taxon>Pseudomonadota</taxon>
        <taxon>Betaproteobacteria</taxon>
        <taxon>Burkholderiales</taxon>
        <taxon>Burkholderiaceae</taxon>
        <taxon>Pandoraea</taxon>
    </lineage>
</organism>
<sequence>MMSSKVIARIVFGVHFVMSKLQTNVVGAESTFANEAFPVVSPVALKDRFTSVWSVETRLADKVMGALPEKPVSESSCDDLFKFVLRPVVASGFKRTNHFPHVSEVRLQRLNFISSRSVLFLELERGVLHVNDSLIQRLLRLGQFVVIARGYRCFRQIEGGFQTT</sequence>
<dbReference type="RefSeq" id="WP_038620825.1">
    <property type="nucleotide sequence ID" value="NZ_CP009553.3"/>
</dbReference>
<proteinExistence type="predicted"/>
<gene>
    <name evidence="1" type="ORF">NCTC13160_04855</name>
</gene>